<evidence type="ECO:0000313" key="7">
    <source>
        <dbReference type="Proteomes" id="UP000694460"/>
    </source>
</evidence>
<name>A0ABS4ZMY4_9MYCO</name>
<dbReference type="PANTHER" id="PTHR30055:SF151">
    <property type="entry name" value="TRANSCRIPTIONAL REGULATORY PROTEIN"/>
    <property type="match status" value="1"/>
</dbReference>
<keyword evidence="1" id="KW-0805">Transcription regulation</keyword>
<dbReference type="Gene3D" id="1.10.357.10">
    <property type="entry name" value="Tetracycline Repressor, domain 2"/>
    <property type="match status" value="1"/>
</dbReference>
<reference evidence="6 7" key="1">
    <citation type="submission" date="2021-03" db="EMBL/GenBank/DDBJ databases">
        <title>Sequencing the genomes of 1000 actinobacteria strains.</title>
        <authorList>
            <person name="Klenk H.-P."/>
        </authorList>
    </citation>
    <scope>NUCLEOTIDE SEQUENCE [LARGE SCALE GENOMIC DNA]</scope>
    <source>
        <strain evidence="6 7">DSM 46713</strain>
    </source>
</reference>
<dbReference type="EMBL" id="JAGIOP010000001">
    <property type="protein sequence ID" value="MBP2450859.1"/>
    <property type="molecule type" value="Genomic_DNA"/>
</dbReference>
<dbReference type="SUPFAM" id="SSF46689">
    <property type="entry name" value="Homeodomain-like"/>
    <property type="match status" value="1"/>
</dbReference>
<evidence type="ECO:0000259" key="5">
    <source>
        <dbReference type="PROSITE" id="PS50977"/>
    </source>
</evidence>
<dbReference type="InterPro" id="IPR009057">
    <property type="entry name" value="Homeodomain-like_sf"/>
</dbReference>
<keyword evidence="3" id="KW-0804">Transcription</keyword>
<dbReference type="InterPro" id="IPR004111">
    <property type="entry name" value="Repressor_TetR_C"/>
</dbReference>
<comment type="caution">
    <text evidence="6">The sequence shown here is derived from an EMBL/GenBank/DDBJ whole genome shotgun (WGS) entry which is preliminary data.</text>
</comment>
<accession>A0ABS4ZMY4</accession>
<evidence type="ECO:0000256" key="1">
    <source>
        <dbReference type="ARBA" id="ARBA00023015"/>
    </source>
</evidence>
<dbReference type="InterPro" id="IPR050109">
    <property type="entry name" value="HTH-type_TetR-like_transc_reg"/>
</dbReference>
<dbReference type="Proteomes" id="UP000694460">
    <property type="component" value="Unassembled WGS sequence"/>
</dbReference>
<keyword evidence="7" id="KW-1185">Reference proteome</keyword>
<dbReference type="PROSITE" id="PS50977">
    <property type="entry name" value="HTH_TETR_2"/>
    <property type="match status" value="1"/>
</dbReference>
<sequence>MRSRFTVDEIASAALTIVDASGPAALSMRSLATALGTGPMTMYNYVAGKEALEELVVSAVVAEITVPTPTGDWQRDVHTIATAMWRGVRAHPAAIPLVLVRRMSSATGFAIADALVGALGRAGLSGVDHLSAFHAVMALVIGSTQAELAGPLTGGAPEAAAQIGSVAGTDYPHIEALSRVASRTSVAEDFDGGLRMLIDGIAMRCRER</sequence>
<organism evidence="6 7">
    <name type="scientific">Mycolicibacterium lutetiense</name>
    <dbReference type="NCBI Taxonomy" id="1641992"/>
    <lineage>
        <taxon>Bacteria</taxon>
        <taxon>Bacillati</taxon>
        <taxon>Actinomycetota</taxon>
        <taxon>Actinomycetes</taxon>
        <taxon>Mycobacteriales</taxon>
        <taxon>Mycobacteriaceae</taxon>
        <taxon>Mycolicibacterium</taxon>
    </lineage>
</organism>
<evidence type="ECO:0000256" key="4">
    <source>
        <dbReference type="PROSITE-ProRule" id="PRU00335"/>
    </source>
</evidence>
<dbReference type="InterPro" id="IPR001647">
    <property type="entry name" value="HTH_TetR"/>
</dbReference>
<feature type="domain" description="HTH tetR-type" evidence="5">
    <location>
        <begin position="4"/>
        <end position="64"/>
    </location>
</feature>
<keyword evidence="2 4" id="KW-0238">DNA-binding</keyword>
<dbReference type="PANTHER" id="PTHR30055">
    <property type="entry name" value="HTH-TYPE TRANSCRIPTIONAL REGULATOR RUTR"/>
    <property type="match status" value="1"/>
</dbReference>
<evidence type="ECO:0000256" key="2">
    <source>
        <dbReference type="ARBA" id="ARBA00023125"/>
    </source>
</evidence>
<dbReference type="Pfam" id="PF02909">
    <property type="entry name" value="TetR_C_1"/>
    <property type="match status" value="1"/>
</dbReference>
<dbReference type="InterPro" id="IPR036271">
    <property type="entry name" value="Tet_transcr_reg_TetR-rel_C_sf"/>
</dbReference>
<proteinExistence type="predicted"/>
<dbReference type="SUPFAM" id="SSF48498">
    <property type="entry name" value="Tetracyclin repressor-like, C-terminal domain"/>
    <property type="match status" value="1"/>
</dbReference>
<evidence type="ECO:0000313" key="6">
    <source>
        <dbReference type="EMBL" id="MBP2450859.1"/>
    </source>
</evidence>
<protein>
    <submittedName>
        <fullName evidence="6">AcrR family transcriptional regulator</fullName>
    </submittedName>
</protein>
<gene>
    <name evidence="6" type="ORF">JOF57_000744</name>
</gene>
<dbReference type="Gene3D" id="1.10.10.60">
    <property type="entry name" value="Homeodomain-like"/>
    <property type="match status" value="1"/>
</dbReference>
<dbReference type="RefSeq" id="WP_209913751.1">
    <property type="nucleotide sequence ID" value="NZ_JAGIOP010000001.1"/>
</dbReference>
<evidence type="ECO:0000256" key="3">
    <source>
        <dbReference type="ARBA" id="ARBA00023163"/>
    </source>
</evidence>
<feature type="DNA-binding region" description="H-T-H motif" evidence="4">
    <location>
        <begin position="27"/>
        <end position="46"/>
    </location>
</feature>